<dbReference type="RefSeq" id="YP_009815268.1">
    <property type="nucleotide sequence ID" value="NC_048091.1"/>
</dbReference>
<organism evidence="2 3">
    <name type="scientific">Arthrobacter phage Bridgette</name>
    <dbReference type="NCBI Taxonomy" id="2419949"/>
    <lineage>
        <taxon>Viruses</taxon>
        <taxon>Duplodnaviria</taxon>
        <taxon>Heunggongvirae</taxon>
        <taxon>Uroviricota</taxon>
        <taxon>Caudoviricetes</taxon>
        <taxon>Bridgettevirus</taxon>
        <taxon>Bridgettevirus bridgette</taxon>
    </lineage>
</organism>
<dbReference type="GeneID" id="55006489"/>
<evidence type="ECO:0000313" key="3">
    <source>
        <dbReference type="Proteomes" id="UP000277028"/>
    </source>
</evidence>
<dbReference type="EMBL" id="MH834603">
    <property type="protein sequence ID" value="AYN57332.1"/>
    <property type="molecule type" value="Genomic_DNA"/>
</dbReference>
<dbReference type="Proteomes" id="UP000277028">
    <property type="component" value="Segment"/>
</dbReference>
<reference evidence="2 3" key="1">
    <citation type="submission" date="2018-09" db="EMBL/GenBank/DDBJ databases">
        <authorList>
            <person name="Rimple P.A."/>
            <person name="Stoner T.H."/>
            <person name="Garlena R.A."/>
            <person name="Russell D.A."/>
            <person name="Pope W.H."/>
            <person name="Jacobs-Sera D."/>
            <person name="Hatfull G.F."/>
        </authorList>
    </citation>
    <scope>NUCLEOTIDE SEQUENCE [LARGE SCALE GENOMIC DNA]</scope>
</reference>
<evidence type="ECO:0000256" key="1">
    <source>
        <dbReference type="SAM" id="MobiDB-lite"/>
    </source>
</evidence>
<proteinExistence type="predicted"/>
<feature type="compositionally biased region" description="Basic and acidic residues" evidence="1">
    <location>
        <begin position="1"/>
        <end position="12"/>
    </location>
</feature>
<keyword evidence="3" id="KW-1185">Reference proteome</keyword>
<evidence type="ECO:0000313" key="2">
    <source>
        <dbReference type="EMBL" id="AYN57332.1"/>
    </source>
</evidence>
<dbReference type="KEGG" id="vg:55006489"/>
<sequence length="52" mass="6041">MSENSETERPEEWSVWPPPQTSRSHRRQCARDRHHGMIKAGYCALCGTKVSR</sequence>
<protein>
    <submittedName>
        <fullName evidence="2">Uncharacterized protein</fullName>
    </submittedName>
</protein>
<accession>A0A3G2KEA6</accession>
<gene>
    <name evidence="2" type="primary">66</name>
    <name evidence="2" type="ORF">PBI_BRIDGETTE_66</name>
</gene>
<name>A0A3G2KEA6_9CAUD</name>
<feature type="region of interest" description="Disordered" evidence="1">
    <location>
        <begin position="1"/>
        <end position="30"/>
    </location>
</feature>